<keyword evidence="6 8" id="KW-0418">Kinase</keyword>
<evidence type="ECO:0000259" key="9">
    <source>
        <dbReference type="Pfam" id="PF00696"/>
    </source>
</evidence>
<dbReference type="InterPro" id="IPR041739">
    <property type="entry name" value="G5K_ProB"/>
</dbReference>
<dbReference type="InterPro" id="IPR005715">
    <property type="entry name" value="Glu_5kinase/COase_Synthase"/>
</dbReference>
<dbReference type="NCBIfam" id="TIGR01027">
    <property type="entry name" value="proB"/>
    <property type="match status" value="1"/>
</dbReference>
<evidence type="ECO:0000256" key="5">
    <source>
        <dbReference type="ARBA" id="ARBA00022741"/>
    </source>
</evidence>
<dbReference type="PROSITE" id="PS00902">
    <property type="entry name" value="GLUTAMATE_5_KINASE"/>
    <property type="match status" value="1"/>
</dbReference>
<evidence type="ECO:0000256" key="4">
    <source>
        <dbReference type="ARBA" id="ARBA00022679"/>
    </source>
</evidence>
<feature type="binding site" evidence="8">
    <location>
        <begin position="178"/>
        <end position="179"/>
    </location>
    <ligand>
        <name>ATP</name>
        <dbReference type="ChEBI" id="CHEBI:30616"/>
    </ligand>
</feature>
<dbReference type="InterPro" id="IPR001057">
    <property type="entry name" value="Glu/AcGlu_kinase"/>
</dbReference>
<dbReference type="Gene3D" id="3.40.1160.10">
    <property type="entry name" value="Acetylglutamate kinase-like"/>
    <property type="match status" value="1"/>
</dbReference>
<dbReference type="InterPro" id="IPR001048">
    <property type="entry name" value="Asp/Glu/Uridylate_kinase"/>
</dbReference>
<comment type="similarity">
    <text evidence="8">Belongs to the glutamate 5-kinase family.</text>
</comment>
<evidence type="ECO:0000256" key="7">
    <source>
        <dbReference type="ARBA" id="ARBA00022840"/>
    </source>
</evidence>
<keyword evidence="5 8" id="KW-0547">Nucleotide-binding</keyword>
<name>A0A1M7GW61_9FIRM</name>
<comment type="function">
    <text evidence="8">Catalyzes the transfer of a phosphate group to glutamate to form L-glutamate 5-phosphate.</text>
</comment>
<gene>
    <name evidence="8" type="primary">proB</name>
    <name evidence="10" type="ORF">SAMN02746066_01138</name>
</gene>
<dbReference type="RefSeq" id="WP_073284358.1">
    <property type="nucleotide sequence ID" value="NZ_FRCP01000007.1"/>
</dbReference>
<evidence type="ECO:0000256" key="6">
    <source>
        <dbReference type="ARBA" id="ARBA00022777"/>
    </source>
</evidence>
<dbReference type="PRINTS" id="PR00474">
    <property type="entry name" value="GLU5KINASE"/>
</dbReference>
<dbReference type="CDD" id="cd04242">
    <property type="entry name" value="AAK_G5K_ProB"/>
    <property type="match status" value="1"/>
</dbReference>
<evidence type="ECO:0000256" key="1">
    <source>
        <dbReference type="ARBA" id="ARBA00022490"/>
    </source>
</evidence>
<sequence>MNKREFLRDKKRIVIKIGSSTITHPTTGSLNLKKMEQLVRVLTDLRNQGKEVVLVSSGAIAVGRKTLGLIEKPTQTKTKQACAAVGQANLMMVYQKLFGEYNQVPAQILMTKYTMINDISRTNARNTFEELLHYGVIPIVNENDTVSTDELELEFGDNDTLSAIVASVIDADLLILMSDIEGLYTDDPHKNPDAKFIDVVEELTEELCSMGKGSSSSVGTGGMATKLSAAKIATNSGTDMLIVNGENVYIINDIMEGKSVGTLFKQHKSEQFNILDYIATKQYSL</sequence>
<dbReference type="GO" id="GO:0004349">
    <property type="term" value="F:glutamate 5-kinase activity"/>
    <property type="evidence" value="ECO:0007669"/>
    <property type="project" value="UniProtKB-UniRule"/>
</dbReference>
<reference evidence="10 11" key="1">
    <citation type="submission" date="2016-11" db="EMBL/GenBank/DDBJ databases">
        <authorList>
            <person name="Jaros S."/>
            <person name="Januszkiewicz K."/>
            <person name="Wedrychowicz H."/>
        </authorList>
    </citation>
    <scope>NUCLEOTIDE SEQUENCE [LARGE SCALE GENOMIC DNA]</scope>
    <source>
        <strain evidence="10 11">DSM 15930</strain>
    </source>
</reference>
<feature type="binding site" evidence="8">
    <location>
        <begin position="220"/>
        <end position="226"/>
    </location>
    <ligand>
        <name>ATP</name>
        <dbReference type="ChEBI" id="CHEBI:30616"/>
    </ligand>
</feature>
<keyword evidence="11" id="KW-1185">Reference proteome</keyword>
<evidence type="ECO:0000256" key="3">
    <source>
        <dbReference type="ARBA" id="ARBA00022650"/>
    </source>
</evidence>
<keyword evidence="3 8" id="KW-0641">Proline biosynthesis</keyword>
<evidence type="ECO:0000313" key="10">
    <source>
        <dbReference type="EMBL" id="SHM20137.1"/>
    </source>
</evidence>
<dbReference type="GO" id="GO:0005524">
    <property type="term" value="F:ATP binding"/>
    <property type="evidence" value="ECO:0007669"/>
    <property type="project" value="UniProtKB-KW"/>
</dbReference>
<dbReference type="GO" id="GO:0055129">
    <property type="term" value="P:L-proline biosynthetic process"/>
    <property type="evidence" value="ECO:0007669"/>
    <property type="project" value="UniProtKB-UniRule"/>
</dbReference>
<dbReference type="FunFam" id="3.40.1160.10:FF:000018">
    <property type="entry name" value="Glutamate 5-kinase"/>
    <property type="match status" value="1"/>
</dbReference>
<comment type="catalytic activity">
    <reaction evidence="8">
        <text>L-glutamate + ATP = L-glutamyl 5-phosphate + ADP</text>
        <dbReference type="Rhea" id="RHEA:14877"/>
        <dbReference type="ChEBI" id="CHEBI:29985"/>
        <dbReference type="ChEBI" id="CHEBI:30616"/>
        <dbReference type="ChEBI" id="CHEBI:58274"/>
        <dbReference type="ChEBI" id="CHEBI:456216"/>
        <dbReference type="EC" id="2.7.2.11"/>
    </reaction>
</comment>
<dbReference type="UniPathway" id="UPA00098">
    <property type="reaction ID" value="UER00359"/>
</dbReference>
<dbReference type="Pfam" id="PF00696">
    <property type="entry name" value="AA_kinase"/>
    <property type="match status" value="1"/>
</dbReference>
<dbReference type="InterPro" id="IPR011529">
    <property type="entry name" value="Glu_5kinase"/>
</dbReference>
<comment type="subcellular location">
    <subcellularLocation>
        <location evidence="8">Cytoplasm</location>
    </subcellularLocation>
</comment>
<dbReference type="OrthoDB" id="9804434at2"/>
<comment type="pathway">
    <text evidence="8">Amino-acid biosynthesis; L-proline biosynthesis; L-glutamate 5-semialdehyde from L-glutamate: step 1/2.</text>
</comment>
<evidence type="ECO:0000256" key="8">
    <source>
        <dbReference type="HAMAP-Rule" id="MF_00456"/>
    </source>
</evidence>
<dbReference type="PIRSF" id="PIRSF000729">
    <property type="entry name" value="GK"/>
    <property type="match status" value="1"/>
</dbReference>
<dbReference type="SUPFAM" id="SSF53633">
    <property type="entry name" value="Carbamate kinase-like"/>
    <property type="match status" value="1"/>
</dbReference>
<evidence type="ECO:0000256" key="2">
    <source>
        <dbReference type="ARBA" id="ARBA00022605"/>
    </source>
</evidence>
<dbReference type="PANTHER" id="PTHR43654:SF1">
    <property type="entry name" value="ISOPENTENYL PHOSPHATE KINASE"/>
    <property type="match status" value="1"/>
</dbReference>
<feature type="binding site" evidence="8">
    <location>
        <position position="144"/>
    </location>
    <ligand>
        <name>substrate</name>
    </ligand>
</feature>
<keyword evidence="4 8" id="KW-0808">Transferase</keyword>
<keyword evidence="1 8" id="KW-0963">Cytoplasm</keyword>
<feature type="binding site" evidence="8">
    <location>
        <position position="57"/>
    </location>
    <ligand>
        <name>substrate</name>
    </ligand>
</feature>
<feature type="binding site" evidence="8">
    <location>
        <position position="158"/>
    </location>
    <ligand>
        <name>substrate</name>
    </ligand>
</feature>
<dbReference type="HAMAP" id="MF_00456">
    <property type="entry name" value="ProB"/>
    <property type="match status" value="1"/>
</dbReference>
<feature type="domain" description="Aspartate/glutamate/uridylate kinase" evidence="9">
    <location>
        <begin position="11"/>
        <end position="244"/>
    </location>
</feature>
<evidence type="ECO:0000313" key="11">
    <source>
        <dbReference type="Proteomes" id="UP000184038"/>
    </source>
</evidence>
<dbReference type="GO" id="GO:0005829">
    <property type="term" value="C:cytosol"/>
    <property type="evidence" value="ECO:0007669"/>
    <property type="project" value="TreeGrafter"/>
</dbReference>
<keyword evidence="7 8" id="KW-0067">ATP-binding</keyword>
<dbReference type="PANTHER" id="PTHR43654">
    <property type="entry name" value="GLUTAMATE 5-KINASE"/>
    <property type="match status" value="1"/>
</dbReference>
<dbReference type="EC" id="2.7.2.11" evidence="8"/>
<dbReference type="AlphaFoldDB" id="A0A1M7GW61"/>
<feature type="binding site" evidence="8">
    <location>
        <position position="16"/>
    </location>
    <ligand>
        <name>ATP</name>
        <dbReference type="ChEBI" id="CHEBI:30616"/>
    </ligand>
</feature>
<protein>
    <recommendedName>
        <fullName evidence="8">Glutamate 5-kinase</fullName>
        <ecNumber evidence="8">2.7.2.11</ecNumber>
    </recommendedName>
    <alternativeName>
        <fullName evidence="8">Gamma-glutamyl kinase</fullName>
        <shortName evidence="8">GK</shortName>
    </alternativeName>
</protein>
<dbReference type="STRING" id="1120996.SAMN02746066_01138"/>
<dbReference type="Proteomes" id="UP000184038">
    <property type="component" value="Unassembled WGS sequence"/>
</dbReference>
<organism evidence="10 11">
    <name type="scientific">Anaerosporobacter mobilis DSM 15930</name>
    <dbReference type="NCBI Taxonomy" id="1120996"/>
    <lineage>
        <taxon>Bacteria</taxon>
        <taxon>Bacillati</taxon>
        <taxon>Bacillota</taxon>
        <taxon>Clostridia</taxon>
        <taxon>Lachnospirales</taxon>
        <taxon>Lachnospiraceae</taxon>
        <taxon>Anaerosporobacter</taxon>
    </lineage>
</organism>
<dbReference type="EMBL" id="FRCP01000007">
    <property type="protein sequence ID" value="SHM20137.1"/>
    <property type="molecule type" value="Genomic_DNA"/>
</dbReference>
<proteinExistence type="inferred from homology"/>
<dbReference type="InterPro" id="IPR019797">
    <property type="entry name" value="Glutamate_5-kinase_CS"/>
</dbReference>
<accession>A0A1M7GW61</accession>
<keyword evidence="2 8" id="KW-0028">Amino-acid biosynthesis</keyword>
<dbReference type="InterPro" id="IPR036393">
    <property type="entry name" value="AceGlu_kinase-like_sf"/>
</dbReference>